<accession>A0AAW3JVM5</accession>
<evidence type="ECO:0000259" key="1">
    <source>
        <dbReference type="PROSITE" id="PS50943"/>
    </source>
</evidence>
<proteinExistence type="predicted"/>
<feature type="domain" description="HTH cro/C1-type" evidence="1">
    <location>
        <begin position="18"/>
        <end position="78"/>
    </location>
</feature>
<evidence type="ECO:0000313" key="2">
    <source>
        <dbReference type="EMBL" id="KQC86644.1"/>
    </source>
</evidence>
<gene>
    <name evidence="2" type="ORF">APZ18_05615</name>
</gene>
<dbReference type="RefSeq" id="WP_022014356.1">
    <property type="nucleotide sequence ID" value="NZ_DBGBRS010000252.1"/>
</dbReference>
<keyword evidence="3" id="KW-1185">Reference proteome</keyword>
<dbReference type="SUPFAM" id="SSF47413">
    <property type="entry name" value="lambda repressor-like DNA-binding domains"/>
    <property type="match status" value="1"/>
</dbReference>
<sequence>MKAFWYNENRKNIIGLEIRKLRREKKLSTRDLAAKIQVNGYNDITENTISKIEHGRRFVPDYEVKIFADALDTTPSKLLEISQKTL</sequence>
<dbReference type="CDD" id="cd00093">
    <property type="entry name" value="HTH_XRE"/>
    <property type="match status" value="1"/>
</dbReference>
<dbReference type="AlphaFoldDB" id="A0AAW3JVM5"/>
<reference evidence="2 3" key="1">
    <citation type="submission" date="2015-10" db="EMBL/GenBank/DDBJ databases">
        <title>Butyribacter intestini gen. nov., sp. nov., a butyric acid-producing bacterium of the family Lachnospiraceae isolated from the human faeces.</title>
        <authorList>
            <person name="Zou Y."/>
            <person name="Xue W."/>
            <person name="Luo G."/>
            <person name="Lv M."/>
        </authorList>
    </citation>
    <scope>NUCLEOTIDE SEQUENCE [LARGE SCALE GENOMIC DNA]</scope>
    <source>
        <strain evidence="2 3">TF01-11</strain>
    </source>
</reference>
<dbReference type="InterPro" id="IPR001387">
    <property type="entry name" value="Cro/C1-type_HTH"/>
</dbReference>
<dbReference type="GO" id="GO:0003677">
    <property type="term" value="F:DNA binding"/>
    <property type="evidence" value="ECO:0007669"/>
    <property type="project" value="InterPro"/>
</dbReference>
<name>A0AAW3JVM5_9FIRM</name>
<dbReference type="Gene3D" id="1.10.260.40">
    <property type="entry name" value="lambda repressor-like DNA-binding domains"/>
    <property type="match status" value="1"/>
</dbReference>
<evidence type="ECO:0000313" key="3">
    <source>
        <dbReference type="Proteomes" id="UP000050833"/>
    </source>
</evidence>
<dbReference type="PROSITE" id="PS50943">
    <property type="entry name" value="HTH_CROC1"/>
    <property type="match status" value="1"/>
</dbReference>
<dbReference type="SMART" id="SM00530">
    <property type="entry name" value="HTH_XRE"/>
    <property type="match status" value="1"/>
</dbReference>
<comment type="caution">
    <text evidence="2">The sequence shown here is derived from an EMBL/GenBank/DDBJ whole genome shotgun (WGS) entry which is preliminary data.</text>
</comment>
<organism evidence="2 3">
    <name type="scientific">Butyribacter intestini</name>
    <dbReference type="NCBI Taxonomy" id="1703332"/>
    <lineage>
        <taxon>Bacteria</taxon>
        <taxon>Bacillati</taxon>
        <taxon>Bacillota</taxon>
        <taxon>Clostridia</taxon>
        <taxon>Lachnospirales</taxon>
        <taxon>Lachnospiraceae</taxon>
        <taxon>Butyribacter</taxon>
    </lineage>
</organism>
<protein>
    <recommendedName>
        <fullName evidence="1">HTH cro/C1-type domain-containing protein</fullName>
    </recommendedName>
</protein>
<dbReference type="InterPro" id="IPR010982">
    <property type="entry name" value="Lambda_DNA-bd_dom_sf"/>
</dbReference>
<dbReference type="Pfam" id="PF13560">
    <property type="entry name" value="HTH_31"/>
    <property type="match status" value="1"/>
</dbReference>
<dbReference type="EMBL" id="LLKB01000001">
    <property type="protein sequence ID" value="KQC86644.1"/>
    <property type="molecule type" value="Genomic_DNA"/>
</dbReference>
<dbReference type="Proteomes" id="UP000050833">
    <property type="component" value="Unassembled WGS sequence"/>
</dbReference>